<dbReference type="FunFam" id="1.10.1200.10:FF:000016">
    <property type="entry name" value="Non-ribosomal peptide synthase"/>
    <property type="match status" value="3"/>
</dbReference>
<keyword evidence="6" id="KW-0443">Lipid metabolism</keyword>
<dbReference type="GO" id="GO:0008610">
    <property type="term" value="P:lipid biosynthetic process"/>
    <property type="evidence" value="ECO:0007669"/>
    <property type="project" value="InterPro"/>
</dbReference>
<dbReference type="FunFam" id="3.40.50.980:FF:000001">
    <property type="entry name" value="Non-ribosomal peptide synthetase"/>
    <property type="match status" value="2"/>
</dbReference>
<dbReference type="Gene3D" id="3.40.50.980">
    <property type="match status" value="4"/>
</dbReference>
<dbReference type="CDD" id="cd05930">
    <property type="entry name" value="A_NRPS"/>
    <property type="match status" value="3"/>
</dbReference>
<dbReference type="NCBIfam" id="NF003417">
    <property type="entry name" value="PRK04813.1"/>
    <property type="match status" value="6"/>
</dbReference>
<dbReference type="GO" id="GO:0071766">
    <property type="term" value="P:Actinobacterium-type cell wall biogenesis"/>
    <property type="evidence" value="ECO:0007669"/>
    <property type="project" value="UniProtKB-ARBA"/>
</dbReference>
<reference evidence="9 10" key="1">
    <citation type="submission" date="2019-06" db="EMBL/GenBank/DDBJ databases">
        <title>Sequencing the genomes of 1000 actinobacteria strains.</title>
        <authorList>
            <person name="Klenk H.-P."/>
        </authorList>
    </citation>
    <scope>NUCLEOTIDE SEQUENCE [LARGE SCALE GENOMIC DNA]</scope>
    <source>
        <strain evidence="9 10">DSM 45679</strain>
    </source>
</reference>
<dbReference type="InterPro" id="IPR000873">
    <property type="entry name" value="AMP-dep_synth/lig_dom"/>
</dbReference>
<dbReference type="InterPro" id="IPR020845">
    <property type="entry name" value="AMP-binding_CS"/>
</dbReference>
<dbReference type="SUPFAM" id="SSF52777">
    <property type="entry name" value="CoA-dependent acyltransferases"/>
    <property type="match status" value="8"/>
</dbReference>
<dbReference type="RefSeq" id="WP_141995369.1">
    <property type="nucleotide sequence ID" value="NZ_VFML01000001.1"/>
</dbReference>
<dbReference type="SMART" id="SM00824">
    <property type="entry name" value="PKS_TE"/>
    <property type="match status" value="1"/>
</dbReference>
<dbReference type="FunFam" id="3.30.300.30:FF:000010">
    <property type="entry name" value="Enterobactin synthetase component F"/>
    <property type="match status" value="2"/>
</dbReference>
<dbReference type="InterPro" id="IPR009081">
    <property type="entry name" value="PP-bd_ACP"/>
</dbReference>
<evidence type="ECO:0000256" key="3">
    <source>
        <dbReference type="ARBA" id="ARBA00022450"/>
    </source>
</evidence>
<accession>A0A542DBJ1</accession>
<sequence>MTAQARRAADPSTITDLLRLRAEAAPGALAFRFLPSGDLDGTEIELSYGELDRRARQIAAALQRPGVVGERALLLYPPGLEFIAAFLGCAYAGVVAVPAYPHHTSPRLGTIATDSAAAFALTTRSQLRIVHRYTDRVPELARATWIATDADEVGAAEDWRYPAISADSLAFLQYTSGSTATPKGVMVSHGNILHNESLITAGFGTSSHSIVVGWLPLYHDMGLIGNVLQPLYLGAPCTLMSPLAFLQNPLRWLEVVSACRATVSGGPNFAYDLCSRRIRPEDAAHLDLGSWSVAFNGAEPVRAETMARFVERFGRHGFRPEAFYPCYGLAESTLFVSGADPVSTPVTLPVATEPLARDEVVPTEDVPTEDANNTETRLLVSSGRPGESGNVVVADPGTRRPCEEFRVGEIWVRGDSVASGYWKLPQENARTFGATLHGGDGTRYLRTGDLGFLLGGELYITGRLKDVLVVRGRNIYPQDVELTVERAHPAVRPGECAAFAVEMGEERLAVTAEAVLDEVEPAEVIEAIRRAVLAEHGAPVHTVALLRPRSIPKTSSGKIQRHACRSGLLDGSLKVLVSSTADEAPEVEARAESDAALRAELAAAPEDERRALIERTIRQEVAAAARVNPAKVTLGTTPAGAGLDSLLGVELQARLTELFGVSLPADLLWRQPTVGTLCDLVGTAIRDGADPAEPVVTPAPPEAEPLASSGQERLWLLDQLDPGAATYTVHFGIRIEGDVDAAHLAAALTDVVHRHAVLRTVLRERDGRVRQVVLPPAPVPLPSVDLPDEDALREHARAHAAAPFDLAAGPLLRAELVRRTAEAHVLLLALHHTVIDGASAAVLARDLAATYTARVHAAAPPPAPRLQFTDYAHWERGAIAGLDADREFWARALAGAERLALPGDRPRTADRTHRGCRVPLTLDPAVCARLVETGRTEDCTPYLALLTAYVTFLHRYTGQHDLSVGTVVANRGRPELRELVGFLANTVVVRADLSGAPTYRQLLRRVRELAGDALAHSRLPYAEIVRAATEDRAGADNPLFEASFVLENNPLSAVEVAGGRWRPLSWAPDGAVEGTAKFELSLALEEVDGGYAGVLECDADRFDPSTADRMAAQFGVLLADLAENPDREIGQANLLPGDERDLVLRRWNETAAPVPDTTAFPELFEAQVRRTPLRVAVEHAGRRLTYTELNALANRLARHLRARGVRRGAVVALLMPRGVELLASVLATFKAGAAYVPLDPNHPPHRHFQVLDGANAGLLVAAPELLEELVTERVPDCPVVHTTDLPALTEDGADLCLPLRADDLAYVIFTSGSTGAPKGAMVEHLGMINHLYAKIGDLDLHADDLVVQNASQCFDISVWQFLAALVLGARVEIVTEAVAGDPTGLFEHAATTGTTILEVVPSLLRVAVEELERRPDLLDLSPLRWLLVTGEALPPELARRWFAVRPDIPLLNAYGPTECSDDVAHYAMYEAGVLDTANTPIGSPVRNTRLYVLDAYRRPVPVGVLGELYVGGFGVGRGYAGRPDLTAERFLPDDLSGRPGALLYRTGDLVRWLPDGRIEFVGRVDNQVKVRGFRIELGEIEAVLGEHSGVRDVAVLVEETSSGDPRLVGYLVLDGVDVPAVRDWAGTRLPSYLMPAVFVVLDRLPLTANGKLDRSALPAVTVGDGEYVAPSSPVEETVAEIWAEVLELTRVSVREDFFALGGHSLAAVQVIARLRRAFGVEVPVRRLFAAPTVAGLARVVAELRAGGSVVPPEIRPVDRDRPLPVSFAQQRLWFLGQLEPGSVAYNVPGAVRIDGPLDVTALRAALDEVVRRHESLRTSFADRGDGPVQIVDPGAALPFELVDATADQVEDVTGRVARTPFDLTAGPLVRATLIRLDAREHVLVLAMHHIVSDGWSLGVLMRETSTLYQDFARGAEPSLPALPVQYADYAAWQREWLSGPVLDEQLGYWREQLDGAPPALELPTDRPRPATPSGRGGQLPVSFDADLVGGVRGLVRDRGATLFMGLLAGFQAVLGRFAGQDDVLVGSPVAGRSRTELEGLIGFFVNTVVLRTRLGVGEGFGGLLGRVRETTLDAFARQEVPFERLVEVLAPPRDLGRTPLFQVMFILQNAPGSDLRLGDAALKPVPIETGTAKFDLTLSLTENESGGVDGFLEYDTDVFDPGTAERLTAALHTLLGAAVADPDRPVGELPLLTEAERTEAIRAGEGPAAGIPEATIHELFAEQVARTPGAIALLHGDSRLTYRELDERAERIAGYLAGREEEYVGVHLGRSLDLVAAQLGILKAGKAYVSLDPAYPAERLRLMVETAGLRIVLVRDAERARAGLGDVLDLVPVDAPEITTADPVAHRRVRSDEAAYLIFTSGSTGTPNGVLGTHRGAVNRMAWMWREHPFQPGDRGALKTSPNFVDSIWETFGPLLRGVPSVILDDDTVLSPPELLAALDTHGVTRIVLVPSLLRVLLDNAEAGTAPRLTHWTSSGESLPESLARLFRERLPGRTLLNLYGQSEVAADSLACDASDTQATPTVPIGGPIDNIRILVLDKHLQPAPVNVPGELYVGGAGLALGYVNRPGLTAERFVADPTGSGARLYRTGDLVRWLPGGRIEFVGRVDNQVKVRGFRIELGEIELALARHPAVRETAVLVEETPAGDRRLIGYVVLDDAEIDVVRTWLLTRLPGYLVPSVLVPVDQLPLTPNGKLDRSALPAATPPASAEYAAPRGAVEELLAGIWAEVLDVPGVGAHDDFFALGGHSLIATQVISRVRQDLRVEVPLRRLFAAPTVAAFARVVDELRTGGAGPLLPEITRADRSGPLPVSFAQQRLWFLDQLAPGAATYNVPGAARIRGPVDVDVLRAVLRELSRRHEALRAGFTRTEDGPVLRLDPGATIELDVLDAAGEGELGEIIGRAARAPFDLAGGPLARAVLVRLGAREHVLVLTMHHIVSDGWSLGVLMRETTVLYEAFLRGAESPLPELPVQYVDYAAWQREWLSGEVLADQVAYWRKQLDGAPPALELPTDRPRPTVRRGRGGRCEVSLPADLVAGVRGLVRDRGATLFMGLLAGFQAVLGRFAGQDDVLVGSPVAGRSRTELEGLIGFFVNTLVLRTQLTPGEGFDGLLGRVRETTLDAFARQDVPFERLVDVLAPPRDLGRTPLFQVMFILQNAPGSNLRLADTELEPFDVDTGTAKFDLTLSLTERGEGVEGYLEYDTDLFEPETAGRLVTALHTLLGAAVADPDRPVGELPLLTEAERGAELDRAAGPRIDIPAPGVHELFARQAARTPDAIALAGNGLRLTYRELHERAGNLAAYLRSLDLPAESVIAVCQPRSASAVVSMLAVLKAGGAYLPVDLSAPAERLAFILRDAGARVLLTDRASRALLPADPAPTVVVDDIPGIPGIPDIPGTATEPASEPVTADRLAYVMYTSGSTGRPKGVSVPHRGVTRLALAGSHARIGPEDTLLHLAPPFFDAATFELWSGLLRGAKVVVADPDPLSLNDIAGAIRTHQVTTLWLTAPLFHQMVEHHLDALAGLRTLLAGGDVLAPERVRTMRERLPHVRLVNGYGPTENTTFTTTETVDRLRPGCPVPIGFPIDNTRVLLLDANQQPVPVGVVGELYTGGDGLARGYVGRPDLTADRFVPDPFTSLGARLYRTGDLGRRLADGRIEFAGRADNQVKVRGFRIELGEIESVLARHPQVRDAAVVVHETDARDRRLVAYVLAEDSVLPGLRDWAERKLPGYMVPSAMRALPEFPMTSSQKVDRRALPEVTMEITEQYVPPASPLEELIAGIWASVLELPRVGARDDFFAAGGNSLAATQVIARVRRMLDVEVPLRRLFGAPTVTAFARVVAELRASGESLSIPEITRTDRTVPPPASFAQQRLWFLDRLAPGAATYNVPGVVRIRGPLDVPVLRRVFDEIARRHESLRTSFADHGAGPVQVIAPDGRLPLEYRSHTGDLTELLDELIRAPFDLAGGLLARAVLVRLGAREHVLVLTMHHIVSDGWSLGVLMRETTVLYEAFLRGAESPLPELPVQYVDYAAWQREWLSGEVLADQVAYWRKQLDGAPPALELPTDRPRPTVRSGHGARVPVTLDAGLVEDMRALAQRYGATLYMALLAGFQTVLGRYAGQDDVLVGSPVAGRGRAELEGLIGFFVNTLVLRTKLQQDTGFAALLDQVRETTLNGFARQDVPFERLVEVLAPPRDLGRTPLFQVMFVLQNAPGGTLRLGEAELEAVESDTGTAKFDLTLSLTETERGAEGYLEFSTDLFEPATALRLTDSLRTLLTAAVADPERPVGELPLLPGVEREHLLAMDNHTTAEVPELPLHRLFERQVRRTPDADAVIGPEDRLSYLDLNRQANRLARRLRDLGAAPERVVGLLAEPGPRLALGLLAILKSGAAYLPLDPRLPAERATHLLHASSALAVLTGSGLSTAGSGVPELRLDDGWDESADLDPDDLPPLALPANTAYTIYTSGSTGLPKGVQVEHRQVVNYLAAITQRFELTPGLHYAMVQPLSVDACLSVVVPALFGGGTLHTLPYAAATDPEAVRTHFRRHHIDVLKIAPSHLAALLTAVPSRDLLPHKVLALGGEGSAWDWLRTRVAPLAPEHTVHIHYGPTETTVGVLTGRVDMSEPVRGPLAPLGRPLPNTRAYLLDARLEPVPVGTVGELYVAGAGVARGYLGRPGQTAAVFMADPYAPRPGSRMYRTGDLARRLPDGRYEFLGRADNQVKVRGFRIEPAEVDIAMETHPAVRRVATVTRPGPDGTRQLASYVVPAEGGTADQPPESATLRRYLRGLLPEYMIPTTVTFLSALPVTAQGKLDHAALPAPTQPGTEAHRPPGTPLEVQLAAIWSDVLDIASPGIDDDFFDLGGHSLLAVRLMSAVRDRLDYPVSLDLLFRAPTITRMAEALGDTDPTAALVELKPGAGTPLVLVHPVGGDLLAYTDLVHALDGPVLGLRAPDDGPADLTAIAERYATELRSAQPEGPYRLAGWSTGGLLAFELARVLGEDEIELLALLDTHLPAGDRPVIAERDDAPMVVRFAADVGRALGHTTGQAEFAALDPAQQRAELAAVLTEAELDRRLATYSRNATAVDGYRMRRTALAALLVTAEGNTDLAGHWRPWTGALDVHPVPGDHYGILRRPGVTRLARLLRERLAQPSRPGGTSTP</sequence>
<dbReference type="InterPro" id="IPR020806">
    <property type="entry name" value="PKS_PP-bd"/>
</dbReference>
<dbReference type="InterPro" id="IPR006162">
    <property type="entry name" value="Ppantetheine_attach_site"/>
</dbReference>
<protein>
    <submittedName>
        <fullName evidence="9">Amino acid adenylation domain-containing protein</fullName>
    </submittedName>
</protein>
<dbReference type="FunFam" id="2.30.38.10:FF:000001">
    <property type="entry name" value="Non-ribosomal peptide synthetase PvdI"/>
    <property type="match status" value="4"/>
</dbReference>
<evidence type="ECO:0000256" key="7">
    <source>
        <dbReference type="SAM" id="MobiDB-lite"/>
    </source>
</evidence>
<dbReference type="PANTHER" id="PTHR45527">
    <property type="entry name" value="NONRIBOSOMAL PEPTIDE SYNTHETASE"/>
    <property type="match status" value="1"/>
</dbReference>
<dbReference type="Pfam" id="PF00975">
    <property type="entry name" value="Thioesterase"/>
    <property type="match status" value="1"/>
</dbReference>
<dbReference type="CDD" id="cd05931">
    <property type="entry name" value="FAAL"/>
    <property type="match status" value="1"/>
</dbReference>
<dbReference type="NCBIfam" id="TIGR01733">
    <property type="entry name" value="AA-adenyl-dom"/>
    <property type="match status" value="4"/>
</dbReference>
<dbReference type="CDD" id="cd12117">
    <property type="entry name" value="A_NRPS_Srf_like"/>
    <property type="match status" value="1"/>
</dbReference>
<dbReference type="Proteomes" id="UP000320876">
    <property type="component" value="Unassembled WGS sequence"/>
</dbReference>
<evidence type="ECO:0000256" key="5">
    <source>
        <dbReference type="ARBA" id="ARBA00022832"/>
    </source>
</evidence>
<dbReference type="InterPro" id="IPR029058">
    <property type="entry name" value="AB_hydrolase_fold"/>
</dbReference>
<dbReference type="InterPro" id="IPR001242">
    <property type="entry name" value="Condensation_dom"/>
</dbReference>
<dbReference type="OrthoDB" id="2378856at2"/>
<dbReference type="CDD" id="cd19531">
    <property type="entry name" value="LCL_NRPS-like"/>
    <property type="match status" value="4"/>
</dbReference>
<gene>
    <name evidence="9" type="ORF">FB471_0059</name>
</gene>
<dbReference type="PROSITE" id="PS00012">
    <property type="entry name" value="PHOSPHOPANTETHEINE"/>
    <property type="match status" value="3"/>
</dbReference>
<evidence type="ECO:0000256" key="1">
    <source>
        <dbReference type="ARBA" id="ARBA00001957"/>
    </source>
</evidence>
<proteinExistence type="inferred from homology"/>
<dbReference type="PROSITE" id="PS50075">
    <property type="entry name" value="CARRIER"/>
    <property type="match status" value="5"/>
</dbReference>
<dbReference type="GO" id="GO:0072330">
    <property type="term" value="P:monocarboxylic acid biosynthetic process"/>
    <property type="evidence" value="ECO:0007669"/>
    <property type="project" value="UniProtKB-ARBA"/>
</dbReference>
<dbReference type="GO" id="GO:0005829">
    <property type="term" value="C:cytosol"/>
    <property type="evidence" value="ECO:0007669"/>
    <property type="project" value="TreeGrafter"/>
</dbReference>
<dbReference type="FunFam" id="3.30.559.30:FF:000001">
    <property type="entry name" value="Non-ribosomal peptide synthetase"/>
    <property type="match status" value="1"/>
</dbReference>
<dbReference type="Gene3D" id="2.30.38.10">
    <property type="entry name" value="Luciferase, Domain 3"/>
    <property type="match status" value="2"/>
</dbReference>
<dbReference type="SUPFAM" id="SSF47336">
    <property type="entry name" value="ACP-like"/>
    <property type="match status" value="5"/>
</dbReference>
<dbReference type="InterPro" id="IPR001031">
    <property type="entry name" value="Thioesterase"/>
</dbReference>
<dbReference type="GO" id="GO:0044550">
    <property type="term" value="P:secondary metabolite biosynthetic process"/>
    <property type="evidence" value="ECO:0007669"/>
    <property type="project" value="UniProtKB-ARBA"/>
</dbReference>
<dbReference type="Gene3D" id="3.30.559.10">
    <property type="entry name" value="Chloramphenicol acetyltransferase-like domain"/>
    <property type="match status" value="4"/>
</dbReference>
<dbReference type="Pfam" id="PF00550">
    <property type="entry name" value="PP-binding"/>
    <property type="match status" value="5"/>
</dbReference>
<dbReference type="Pfam" id="PF23024">
    <property type="entry name" value="AMP-dom_DIP2-like"/>
    <property type="match status" value="1"/>
</dbReference>
<dbReference type="GO" id="GO:0006631">
    <property type="term" value="P:fatty acid metabolic process"/>
    <property type="evidence" value="ECO:0007669"/>
    <property type="project" value="UniProtKB-KW"/>
</dbReference>
<dbReference type="SUPFAM" id="SSF56801">
    <property type="entry name" value="Acetyl-CoA synthetase-like"/>
    <property type="match status" value="5"/>
</dbReference>
<dbReference type="PROSITE" id="PS00455">
    <property type="entry name" value="AMP_BINDING"/>
    <property type="match status" value="2"/>
</dbReference>
<dbReference type="Gene3D" id="3.40.50.1820">
    <property type="entry name" value="alpha/beta hydrolase"/>
    <property type="match status" value="1"/>
</dbReference>
<dbReference type="Pfam" id="PF00501">
    <property type="entry name" value="AMP-binding"/>
    <property type="match status" value="5"/>
</dbReference>
<dbReference type="InterPro" id="IPR040097">
    <property type="entry name" value="FAAL/FAAC"/>
</dbReference>
<evidence type="ECO:0000256" key="4">
    <source>
        <dbReference type="ARBA" id="ARBA00022553"/>
    </source>
</evidence>
<dbReference type="InterPro" id="IPR023213">
    <property type="entry name" value="CAT-like_dom_sf"/>
</dbReference>
<evidence type="ECO:0000256" key="6">
    <source>
        <dbReference type="ARBA" id="ARBA00023098"/>
    </source>
</evidence>
<evidence type="ECO:0000256" key="2">
    <source>
        <dbReference type="ARBA" id="ARBA00006432"/>
    </source>
</evidence>
<feature type="domain" description="Carrier" evidence="8">
    <location>
        <begin position="4821"/>
        <end position="4896"/>
    </location>
</feature>
<dbReference type="FunFam" id="3.30.559.10:FF:000012">
    <property type="entry name" value="Non-ribosomal peptide synthetase"/>
    <property type="match status" value="1"/>
</dbReference>
<evidence type="ECO:0000313" key="9">
    <source>
        <dbReference type="EMBL" id="TQJ00437.1"/>
    </source>
</evidence>
<keyword evidence="10" id="KW-1185">Reference proteome</keyword>
<name>A0A542DBJ1_AMYCI</name>
<feature type="domain" description="Carrier" evidence="8">
    <location>
        <begin position="3764"/>
        <end position="3839"/>
    </location>
</feature>
<dbReference type="InterPro" id="IPR020802">
    <property type="entry name" value="TesA-like"/>
</dbReference>
<dbReference type="InterPro" id="IPR045851">
    <property type="entry name" value="AMP-bd_C_sf"/>
</dbReference>
<dbReference type="GO" id="GO:0003824">
    <property type="term" value="F:catalytic activity"/>
    <property type="evidence" value="ECO:0007669"/>
    <property type="project" value="InterPro"/>
</dbReference>
<comment type="cofactor">
    <cofactor evidence="1">
        <name>pantetheine 4'-phosphate</name>
        <dbReference type="ChEBI" id="CHEBI:47942"/>
    </cofactor>
</comment>
<dbReference type="InterPro" id="IPR042099">
    <property type="entry name" value="ANL_N_sf"/>
</dbReference>
<dbReference type="GO" id="GO:0043041">
    <property type="term" value="P:amino acid activation for nonribosomal peptide biosynthetic process"/>
    <property type="evidence" value="ECO:0007669"/>
    <property type="project" value="TreeGrafter"/>
</dbReference>
<dbReference type="EMBL" id="VFML01000001">
    <property type="protein sequence ID" value="TQJ00437.1"/>
    <property type="molecule type" value="Genomic_DNA"/>
</dbReference>
<comment type="caution">
    <text evidence="9">The sequence shown here is derived from an EMBL/GenBank/DDBJ whole genome shotgun (WGS) entry which is preliminary data.</text>
</comment>
<dbReference type="SMART" id="SM00823">
    <property type="entry name" value="PKS_PP"/>
    <property type="match status" value="5"/>
</dbReference>
<dbReference type="PANTHER" id="PTHR45527:SF1">
    <property type="entry name" value="FATTY ACID SYNTHASE"/>
    <property type="match status" value="1"/>
</dbReference>
<dbReference type="Gene3D" id="3.40.50.12780">
    <property type="entry name" value="N-terminal domain of ligase-like"/>
    <property type="match status" value="3"/>
</dbReference>
<dbReference type="FunFam" id="3.40.50.12780:FF:000012">
    <property type="entry name" value="Non-ribosomal peptide synthetase"/>
    <property type="match status" value="2"/>
</dbReference>
<dbReference type="SUPFAM" id="SSF53474">
    <property type="entry name" value="alpha/beta-Hydrolases"/>
    <property type="match status" value="1"/>
</dbReference>
<dbReference type="InterPro" id="IPR036736">
    <property type="entry name" value="ACP-like_sf"/>
</dbReference>
<dbReference type="Pfam" id="PF00668">
    <property type="entry name" value="Condensation"/>
    <property type="match status" value="4"/>
</dbReference>
<keyword evidence="3" id="KW-0596">Phosphopantetheine</keyword>
<dbReference type="Gene3D" id="1.10.1200.10">
    <property type="entry name" value="ACP-like"/>
    <property type="match status" value="5"/>
</dbReference>
<dbReference type="InterPro" id="IPR010071">
    <property type="entry name" value="AA_adenyl_dom"/>
</dbReference>
<organism evidence="9 10">
    <name type="scientific">Amycolatopsis cihanbeyliensis</name>
    <dbReference type="NCBI Taxonomy" id="1128664"/>
    <lineage>
        <taxon>Bacteria</taxon>
        <taxon>Bacillati</taxon>
        <taxon>Actinomycetota</taxon>
        <taxon>Actinomycetes</taxon>
        <taxon>Pseudonocardiales</taxon>
        <taxon>Pseudonocardiaceae</taxon>
        <taxon>Amycolatopsis</taxon>
    </lineage>
</organism>
<keyword evidence="5" id="KW-0276">Fatty acid metabolism</keyword>
<keyword evidence="4" id="KW-0597">Phosphoprotein</keyword>
<evidence type="ECO:0000313" key="10">
    <source>
        <dbReference type="Proteomes" id="UP000320876"/>
    </source>
</evidence>
<dbReference type="Gene3D" id="3.30.300.30">
    <property type="match status" value="5"/>
</dbReference>
<feature type="domain" description="Carrier" evidence="8">
    <location>
        <begin position="2712"/>
        <end position="2787"/>
    </location>
</feature>
<dbReference type="NCBIfam" id="NF004282">
    <property type="entry name" value="PRK05691.1"/>
    <property type="match status" value="5"/>
</dbReference>
<dbReference type="GO" id="GO:0031177">
    <property type="term" value="F:phosphopantetheine binding"/>
    <property type="evidence" value="ECO:0007669"/>
    <property type="project" value="InterPro"/>
</dbReference>
<dbReference type="Gene3D" id="3.30.559.30">
    <property type="entry name" value="Nonribosomal peptide synthetase, condensation domain"/>
    <property type="match status" value="4"/>
</dbReference>
<feature type="domain" description="Carrier" evidence="8">
    <location>
        <begin position="608"/>
        <end position="685"/>
    </location>
</feature>
<feature type="region of interest" description="Disordered" evidence="7">
    <location>
        <begin position="1957"/>
        <end position="1976"/>
    </location>
</feature>
<feature type="domain" description="Carrier" evidence="8">
    <location>
        <begin position="1669"/>
        <end position="1744"/>
    </location>
</feature>
<comment type="similarity">
    <text evidence="2">Belongs to the ATP-dependent AMP-binding enzyme family.</text>
</comment>
<dbReference type="FunFam" id="3.40.50.12780:FF:000013">
    <property type="entry name" value="Long-chain-fatty-acid--AMP ligase FadD32"/>
    <property type="match status" value="1"/>
</dbReference>
<dbReference type="InterPro" id="IPR025110">
    <property type="entry name" value="AMP-bd_C"/>
</dbReference>
<dbReference type="Pfam" id="PF13193">
    <property type="entry name" value="AMP-binding_C"/>
    <property type="match status" value="4"/>
</dbReference>
<evidence type="ECO:0000259" key="8">
    <source>
        <dbReference type="PROSITE" id="PS50075"/>
    </source>
</evidence>